<keyword evidence="3" id="KW-1185">Reference proteome</keyword>
<dbReference type="AlphaFoldDB" id="A0A8B6GRF8"/>
<protein>
    <submittedName>
        <fullName evidence="2">Uncharacterized protein</fullName>
    </submittedName>
</protein>
<feature type="region of interest" description="Disordered" evidence="1">
    <location>
        <begin position="1"/>
        <end position="109"/>
    </location>
</feature>
<accession>A0A8B6GRF8</accession>
<feature type="compositionally biased region" description="Basic and acidic residues" evidence="1">
    <location>
        <begin position="10"/>
        <end position="20"/>
    </location>
</feature>
<evidence type="ECO:0000256" key="1">
    <source>
        <dbReference type="SAM" id="MobiDB-lite"/>
    </source>
</evidence>
<dbReference type="EMBL" id="UYJE01008805">
    <property type="protein sequence ID" value="VDI67475.1"/>
    <property type="molecule type" value="Genomic_DNA"/>
</dbReference>
<gene>
    <name evidence="2" type="ORF">MGAL_10B082024</name>
</gene>
<sequence length="109" mass="12649">MSLSAQNRKVVWEEHKDSLRRIQSRVSDGHTPPNRYSPQRGTPPGRYNRSPQEGGRRSHSPYGKYRKPTSPAYLNRIETPHERDKVRNKGNLRGSKYGVVPPVHRRSHQ</sequence>
<feature type="compositionally biased region" description="Basic and acidic residues" evidence="1">
    <location>
        <begin position="78"/>
        <end position="87"/>
    </location>
</feature>
<name>A0A8B6GRF8_MYTGA</name>
<dbReference type="Proteomes" id="UP000596742">
    <property type="component" value="Unassembled WGS sequence"/>
</dbReference>
<evidence type="ECO:0000313" key="3">
    <source>
        <dbReference type="Proteomes" id="UP000596742"/>
    </source>
</evidence>
<proteinExistence type="predicted"/>
<reference evidence="2" key="1">
    <citation type="submission" date="2018-11" db="EMBL/GenBank/DDBJ databases">
        <authorList>
            <person name="Alioto T."/>
            <person name="Alioto T."/>
        </authorList>
    </citation>
    <scope>NUCLEOTIDE SEQUENCE</scope>
</reference>
<evidence type="ECO:0000313" key="2">
    <source>
        <dbReference type="EMBL" id="VDI67475.1"/>
    </source>
</evidence>
<organism evidence="2 3">
    <name type="scientific">Mytilus galloprovincialis</name>
    <name type="common">Mediterranean mussel</name>
    <dbReference type="NCBI Taxonomy" id="29158"/>
    <lineage>
        <taxon>Eukaryota</taxon>
        <taxon>Metazoa</taxon>
        <taxon>Spiralia</taxon>
        <taxon>Lophotrochozoa</taxon>
        <taxon>Mollusca</taxon>
        <taxon>Bivalvia</taxon>
        <taxon>Autobranchia</taxon>
        <taxon>Pteriomorphia</taxon>
        <taxon>Mytilida</taxon>
        <taxon>Mytiloidea</taxon>
        <taxon>Mytilidae</taxon>
        <taxon>Mytilinae</taxon>
        <taxon>Mytilus</taxon>
    </lineage>
</organism>
<comment type="caution">
    <text evidence="2">The sequence shown here is derived from an EMBL/GenBank/DDBJ whole genome shotgun (WGS) entry which is preliminary data.</text>
</comment>
<dbReference type="OrthoDB" id="10016177at2759"/>